<dbReference type="InterPro" id="IPR023093">
    <property type="entry name" value="ScpA-like_C"/>
</dbReference>
<proteinExistence type="predicted"/>
<comment type="caution">
    <text evidence="1">The sequence shown here is derived from an EMBL/GenBank/DDBJ whole genome shotgun (WGS) entry which is preliminary data.</text>
</comment>
<dbReference type="InterPro" id="IPR018247">
    <property type="entry name" value="EF_Hand_1_Ca_BS"/>
</dbReference>
<reference evidence="1" key="1">
    <citation type="journal article" date="2014" name="Front. Microbiol.">
        <title>High frequency of phylogenetically diverse reductive dehalogenase-homologous genes in deep subseafloor sedimentary metagenomes.</title>
        <authorList>
            <person name="Kawai M."/>
            <person name="Futagami T."/>
            <person name="Toyoda A."/>
            <person name="Takaki Y."/>
            <person name="Nishi S."/>
            <person name="Hori S."/>
            <person name="Arai W."/>
            <person name="Tsubouchi T."/>
            <person name="Morono Y."/>
            <person name="Uchiyama I."/>
            <person name="Ito T."/>
            <person name="Fujiyama A."/>
            <person name="Inagaki F."/>
            <person name="Takami H."/>
        </authorList>
    </citation>
    <scope>NUCLEOTIDE SEQUENCE</scope>
    <source>
        <strain evidence="1">Expedition CK06-06</strain>
    </source>
</reference>
<organism evidence="1">
    <name type="scientific">marine sediment metagenome</name>
    <dbReference type="NCBI Taxonomy" id="412755"/>
    <lineage>
        <taxon>unclassified sequences</taxon>
        <taxon>metagenomes</taxon>
        <taxon>ecological metagenomes</taxon>
    </lineage>
</organism>
<feature type="non-terminal residue" evidence="1">
    <location>
        <position position="1"/>
    </location>
</feature>
<dbReference type="Gene3D" id="1.10.10.580">
    <property type="entry name" value="Structural maintenance of chromosome 1. Chain E"/>
    <property type="match status" value="1"/>
</dbReference>
<accession>X1CHK6</accession>
<protein>
    <recommendedName>
        <fullName evidence="2">Rad21/Rec8-like protein C-terminal eukaryotic domain-containing protein</fullName>
    </recommendedName>
</protein>
<sequence>HITGKEQKIEELIDGWYNKIKASLDLNDTDYISFFELLNLIKNEQEDTISRKFALVRMFLSLMFLGTSNKINIFQAEDFEDISITIK</sequence>
<evidence type="ECO:0000313" key="1">
    <source>
        <dbReference type="EMBL" id="GAG92562.1"/>
    </source>
</evidence>
<evidence type="ECO:0008006" key="2">
    <source>
        <dbReference type="Google" id="ProtNLM"/>
    </source>
</evidence>
<name>X1CHK6_9ZZZZ</name>
<dbReference type="SUPFAM" id="SSF46785">
    <property type="entry name" value="Winged helix' DNA-binding domain"/>
    <property type="match status" value="1"/>
</dbReference>
<dbReference type="PROSITE" id="PS00018">
    <property type="entry name" value="EF_HAND_1"/>
    <property type="match status" value="1"/>
</dbReference>
<dbReference type="EMBL" id="BART01020809">
    <property type="protein sequence ID" value="GAG92562.1"/>
    <property type="molecule type" value="Genomic_DNA"/>
</dbReference>
<dbReference type="AlphaFoldDB" id="X1CHK6"/>
<dbReference type="InterPro" id="IPR036390">
    <property type="entry name" value="WH_DNA-bd_sf"/>
</dbReference>
<gene>
    <name evidence="1" type="ORF">S01H4_38560</name>
</gene>